<dbReference type="Gene3D" id="3.40.630.70">
    <property type="entry name" value="Leucyl/phenylalanyl-tRNA-protein transferase, C-terminal domain"/>
    <property type="match status" value="1"/>
</dbReference>
<dbReference type="Proteomes" id="UP000008641">
    <property type="component" value="Chromosome"/>
</dbReference>
<accession>F0P2K5</accession>
<evidence type="ECO:0000256" key="9">
    <source>
        <dbReference type="ARBA" id="ARBA00061535"/>
    </source>
</evidence>
<dbReference type="SUPFAM" id="SSF55729">
    <property type="entry name" value="Acyl-CoA N-acyltransferases (Nat)"/>
    <property type="match status" value="1"/>
</dbReference>
<dbReference type="EC" id="2.3.2.6" evidence="10 15"/>
<keyword evidence="17" id="KW-1185">Reference proteome</keyword>
<dbReference type="Pfam" id="PF03588">
    <property type="entry name" value="Leu_Phe_trans"/>
    <property type="match status" value="1"/>
</dbReference>
<dbReference type="RefSeq" id="WP_013598234.1">
    <property type="nucleotide sequence ID" value="NC_015144.1"/>
</dbReference>
<dbReference type="PANTHER" id="PTHR30098">
    <property type="entry name" value="LEUCYL/PHENYLALANYL-TRNA--PROTEIN TRANSFERASE"/>
    <property type="match status" value="1"/>
</dbReference>
<evidence type="ECO:0000256" key="15">
    <source>
        <dbReference type="HAMAP-Rule" id="MF_00688"/>
    </source>
</evidence>
<keyword evidence="2 15" id="KW-0963">Cytoplasm</keyword>
<dbReference type="eggNOG" id="COG2360">
    <property type="taxonomic scope" value="Bacteria"/>
</dbReference>
<reference evidence="16 17" key="1">
    <citation type="journal article" date="2011" name="Stand. Genomic Sci.">
        <title>Complete genome sequence of Weeksella virosa type strain (9751).</title>
        <authorList>
            <person name="Lang E."/>
            <person name="Teshima H."/>
            <person name="Lucas S."/>
            <person name="Lapidus A."/>
            <person name="Hammon N."/>
            <person name="Deshpande S."/>
            <person name="Nolan M."/>
            <person name="Cheng J.F."/>
            <person name="Pitluck S."/>
            <person name="Liolios K."/>
            <person name="Pagani I."/>
            <person name="Mikhailova N."/>
            <person name="Ivanova N."/>
            <person name="Mavromatis K."/>
            <person name="Pati A."/>
            <person name="Tapia R."/>
            <person name="Han C."/>
            <person name="Goodwin L."/>
            <person name="Chen A."/>
            <person name="Palaniappan K."/>
            <person name="Land M."/>
            <person name="Hauser L."/>
            <person name="Chang Y.J."/>
            <person name="Jeffries C.D."/>
            <person name="Brambilla E.M."/>
            <person name="Kopitz M."/>
            <person name="Rohde M."/>
            <person name="Goker M."/>
            <person name="Tindall B.J."/>
            <person name="Detter J.C."/>
            <person name="Woyke T."/>
            <person name="Bristow J."/>
            <person name="Eisen J.A."/>
            <person name="Markowitz V."/>
            <person name="Hugenholtz P."/>
            <person name="Klenk H.P."/>
            <person name="Kyrpides N.C."/>
        </authorList>
    </citation>
    <scope>NUCLEOTIDE SEQUENCE [LARGE SCALE GENOMIC DNA]</scope>
    <source>
        <strain evidence="17">ATCC 43766 / DSM 16922 / JCM 21250 / NBRC 16016 / NCTC 11634 / CL345/78</strain>
    </source>
</reference>
<proteinExistence type="inferred from homology"/>
<dbReference type="AlphaFoldDB" id="F0P2K5"/>
<organism evidence="16 17">
    <name type="scientific">Weeksella virosa (strain ATCC 43766 / DSM 16922 / JCM 21250 / CCUG 30538 / CDC 9751 / IAM 14551 / NBRC 16016 / NCTC 11634 / CL345/78)</name>
    <dbReference type="NCBI Taxonomy" id="865938"/>
    <lineage>
        <taxon>Bacteria</taxon>
        <taxon>Pseudomonadati</taxon>
        <taxon>Bacteroidota</taxon>
        <taxon>Flavobacteriia</taxon>
        <taxon>Flavobacteriales</taxon>
        <taxon>Weeksellaceae</taxon>
        <taxon>Weeksella</taxon>
    </lineage>
</organism>
<evidence type="ECO:0000256" key="5">
    <source>
        <dbReference type="ARBA" id="ARBA00050607"/>
    </source>
</evidence>
<sequence length="211" mass="24527">MIWLNSTDNYFPDYVHASEEGILAIGGDLSPERLLLAYSKGIFPWFNQEDPILWWFPPERFVLFPANLKVSKTMRKVFRNQQFHFTENLAFEQVIRLCAEIPRKNQDGTWLTEEMIEAYVELHRLGWAKSIEVWEEDTLVGGFYGIEVGRVFCGESMFSKVSNASKAGFIHFIATNFHEYDLIDCQVYTEHLESLGAEMISAETFLQYISK</sequence>
<dbReference type="GO" id="GO:0030163">
    <property type="term" value="P:protein catabolic process"/>
    <property type="evidence" value="ECO:0007669"/>
    <property type="project" value="UniProtKB-UniRule"/>
</dbReference>
<dbReference type="Gene3D" id="3.30.70.3550">
    <property type="entry name" value="Leucyl/phenylalanyl-tRNA-protein transferase, N-terminal domain"/>
    <property type="match status" value="1"/>
</dbReference>
<evidence type="ECO:0000256" key="2">
    <source>
        <dbReference type="ARBA" id="ARBA00022490"/>
    </source>
</evidence>
<comment type="subcellular location">
    <subcellularLocation>
        <location evidence="1 15">Cytoplasm</location>
    </subcellularLocation>
</comment>
<dbReference type="InterPro" id="IPR016181">
    <property type="entry name" value="Acyl_CoA_acyltransferase"/>
</dbReference>
<comment type="catalytic activity">
    <reaction evidence="5 15">
        <text>L-phenylalanyl-tRNA(Phe) + an N-terminal L-alpha-aminoacyl-[protein] = an N-terminal L-phenylalanyl-L-alpha-aminoacyl-[protein] + tRNA(Phe)</text>
        <dbReference type="Rhea" id="RHEA:43632"/>
        <dbReference type="Rhea" id="RHEA-COMP:9668"/>
        <dbReference type="Rhea" id="RHEA-COMP:9699"/>
        <dbReference type="Rhea" id="RHEA-COMP:10636"/>
        <dbReference type="Rhea" id="RHEA-COMP:10637"/>
        <dbReference type="ChEBI" id="CHEBI:78442"/>
        <dbReference type="ChEBI" id="CHEBI:78531"/>
        <dbReference type="ChEBI" id="CHEBI:78597"/>
        <dbReference type="ChEBI" id="CHEBI:83561"/>
        <dbReference type="EC" id="2.3.2.6"/>
    </reaction>
</comment>
<dbReference type="GO" id="GO:0008914">
    <property type="term" value="F:leucyl-tRNA--protein transferase activity"/>
    <property type="evidence" value="ECO:0007669"/>
    <property type="project" value="UniProtKB-UniRule"/>
</dbReference>
<dbReference type="KEGG" id="wvi:Weevi_1135"/>
<dbReference type="InterPro" id="IPR042203">
    <property type="entry name" value="Leu/Phe-tRNA_Trfase_C"/>
</dbReference>
<evidence type="ECO:0000313" key="17">
    <source>
        <dbReference type="Proteomes" id="UP000008641"/>
    </source>
</evidence>
<keyword evidence="4 15" id="KW-0012">Acyltransferase</keyword>
<dbReference type="GO" id="GO:0005737">
    <property type="term" value="C:cytoplasm"/>
    <property type="evidence" value="ECO:0007669"/>
    <property type="project" value="UniProtKB-SubCell"/>
</dbReference>
<evidence type="ECO:0000256" key="4">
    <source>
        <dbReference type="ARBA" id="ARBA00023315"/>
    </source>
</evidence>
<dbReference type="HOGENOM" id="CLU_075045_0_0_10"/>
<evidence type="ECO:0000256" key="7">
    <source>
        <dbReference type="ARBA" id="ARBA00051538"/>
    </source>
</evidence>
<evidence type="ECO:0000256" key="6">
    <source>
        <dbReference type="ARBA" id="ARBA00050652"/>
    </source>
</evidence>
<evidence type="ECO:0000256" key="11">
    <source>
        <dbReference type="ARBA" id="ARBA00074372"/>
    </source>
</evidence>
<gene>
    <name evidence="15" type="primary">aat</name>
    <name evidence="16" type="ordered locus">Weevi_1135</name>
</gene>
<dbReference type="InterPro" id="IPR004616">
    <property type="entry name" value="Leu/Phe-tRNA_Trfase"/>
</dbReference>
<evidence type="ECO:0000256" key="13">
    <source>
        <dbReference type="ARBA" id="ARBA00077165"/>
    </source>
</evidence>
<evidence type="ECO:0000256" key="14">
    <source>
        <dbReference type="ARBA" id="ARBA00083640"/>
    </source>
</evidence>
<comment type="catalytic activity">
    <reaction evidence="6 15">
        <text>N-terminal L-arginyl-[protein] + L-leucyl-tRNA(Leu) = N-terminal L-leucyl-L-arginyl-[protein] + tRNA(Leu) + H(+)</text>
        <dbReference type="Rhea" id="RHEA:50416"/>
        <dbReference type="Rhea" id="RHEA-COMP:9613"/>
        <dbReference type="Rhea" id="RHEA-COMP:9622"/>
        <dbReference type="Rhea" id="RHEA-COMP:12672"/>
        <dbReference type="Rhea" id="RHEA-COMP:12673"/>
        <dbReference type="ChEBI" id="CHEBI:15378"/>
        <dbReference type="ChEBI" id="CHEBI:64719"/>
        <dbReference type="ChEBI" id="CHEBI:78442"/>
        <dbReference type="ChEBI" id="CHEBI:78494"/>
        <dbReference type="ChEBI" id="CHEBI:133044"/>
        <dbReference type="EC" id="2.3.2.6"/>
    </reaction>
</comment>
<evidence type="ECO:0000256" key="10">
    <source>
        <dbReference type="ARBA" id="ARBA00066767"/>
    </source>
</evidence>
<dbReference type="NCBIfam" id="TIGR00667">
    <property type="entry name" value="aat"/>
    <property type="match status" value="1"/>
</dbReference>
<comment type="function">
    <text evidence="8 15">Functions in the N-end rule pathway of protein degradation where it conjugates Leu, Phe and, less efficiently, Met from aminoacyl-tRNAs to the N-termini of proteins containing an N-terminal arginine or lysine.</text>
</comment>
<dbReference type="InterPro" id="IPR042221">
    <property type="entry name" value="Leu/Phe-tRNA_Trfase_N"/>
</dbReference>
<dbReference type="EMBL" id="CP002455">
    <property type="protein sequence ID" value="ADX67844.1"/>
    <property type="molecule type" value="Genomic_DNA"/>
</dbReference>
<reference evidence="17" key="2">
    <citation type="journal article" date="2011" name="Stand. Genomic Sci.">
        <title>Complete genome sequence of Weeksella virosa type strain (9751T).</title>
        <authorList>
            <person name="Lang E."/>
            <person name="Teshima H."/>
            <person name="Lucas S."/>
            <person name="Lapidus A."/>
            <person name="Hammon N."/>
            <person name="Deshpande S."/>
            <person name="Nolan M."/>
            <person name="Cheng J."/>
            <person name="Pitluck S."/>
            <person name="Liolios K."/>
            <person name="Pagani I."/>
            <person name="Mikhailova N."/>
            <person name="Ivanova N."/>
            <person name="Mavromatis K."/>
            <person name="Pati A."/>
            <person name="Tapia R."/>
            <person name="Han C."/>
            <person name="Goodwin L."/>
            <person name="Chen A."/>
            <person name="Palaniappan K."/>
            <person name="Land M."/>
            <person name="Hauser L."/>
            <person name="Chang Y."/>
            <person name="Jeffries C."/>
            <person name="Brambilla E."/>
            <person name="Kopitz M."/>
            <person name="Rohde M."/>
            <person name="Goker M."/>
            <person name="Tindall B."/>
            <person name="Detter J."/>
            <person name="Woyke T."/>
            <person name="Bristow J."/>
            <person name="Eisen J."/>
            <person name="Markowitz V."/>
            <person name="Hugenholtz P."/>
            <person name="Klenk H."/>
            <person name="Kyrpides N."/>
        </authorList>
    </citation>
    <scope>NUCLEOTIDE SEQUENCE [LARGE SCALE GENOMIC DNA]</scope>
    <source>
        <strain evidence="17">ATCC 43766 / DSM 16922 / JCM 21250 / NBRC 16016 / NCTC 11634 / CL345/78</strain>
    </source>
</reference>
<evidence type="ECO:0000256" key="12">
    <source>
        <dbReference type="ARBA" id="ARBA00077136"/>
    </source>
</evidence>
<evidence type="ECO:0000256" key="1">
    <source>
        <dbReference type="ARBA" id="ARBA00004496"/>
    </source>
</evidence>
<comment type="similarity">
    <text evidence="9 15">Belongs to the L/F-transferase family.</text>
</comment>
<dbReference type="FunFam" id="3.30.70.3550:FF:000001">
    <property type="entry name" value="Leucyl/phenylalanyl-tRNA--protein transferase"/>
    <property type="match status" value="1"/>
</dbReference>
<evidence type="ECO:0000256" key="8">
    <source>
        <dbReference type="ARBA" id="ARBA00054043"/>
    </source>
</evidence>
<dbReference type="PANTHER" id="PTHR30098:SF2">
    <property type="entry name" value="LEUCYL_PHENYLALANYL-TRNA--PROTEIN TRANSFERASE"/>
    <property type="match status" value="1"/>
</dbReference>
<evidence type="ECO:0000313" key="16">
    <source>
        <dbReference type="EMBL" id="ADX67844.1"/>
    </source>
</evidence>
<dbReference type="HAMAP" id="MF_00688">
    <property type="entry name" value="Leu_Phe_trans"/>
    <property type="match status" value="1"/>
</dbReference>
<dbReference type="OrthoDB" id="9790282at2"/>
<evidence type="ECO:0000256" key="3">
    <source>
        <dbReference type="ARBA" id="ARBA00022679"/>
    </source>
</evidence>
<name>F0P2K5_WEEVC</name>
<protein>
    <recommendedName>
        <fullName evidence="11 15">Leucyl/phenylalanyl-tRNA--protein transferase</fullName>
        <ecNumber evidence="10 15">2.3.2.6</ecNumber>
    </recommendedName>
    <alternativeName>
        <fullName evidence="12 15">L/F-transferase</fullName>
    </alternativeName>
    <alternativeName>
        <fullName evidence="13 15">Leucyltransferase</fullName>
    </alternativeName>
    <alternativeName>
        <fullName evidence="14 15">Phenyalanyltransferase</fullName>
    </alternativeName>
</protein>
<keyword evidence="3 15" id="KW-0808">Transferase</keyword>
<comment type="catalytic activity">
    <reaction evidence="7 15">
        <text>N-terminal L-lysyl-[protein] + L-leucyl-tRNA(Leu) = N-terminal L-leucyl-L-lysyl-[protein] + tRNA(Leu) + H(+)</text>
        <dbReference type="Rhea" id="RHEA:12340"/>
        <dbReference type="Rhea" id="RHEA-COMP:9613"/>
        <dbReference type="Rhea" id="RHEA-COMP:9622"/>
        <dbReference type="Rhea" id="RHEA-COMP:12670"/>
        <dbReference type="Rhea" id="RHEA-COMP:12671"/>
        <dbReference type="ChEBI" id="CHEBI:15378"/>
        <dbReference type="ChEBI" id="CHEBI:65249"/>
        <dbReference type="ChEBI" id="CHEBI:78442"/>
        <dbReference type="ChEBI" id="CHEBI:78494"/>
        <dbReference type="ChEBI" id="CHEBI:133043"/>
        <dbReference type="EC" id="2.3.2.6"/>
    </reaction>
</comment>